<evidence type="ECO:0000256" key="1">
    <source>
        <dbReference type="SAM" id="Phobius"/>
    </source>
</evidence>
<keyword evidence="1" id="KW-1133">Transmembrane helix</keyword>
<keyword evidence="1" id="KW-0472">Membrane</keyword>
<keyword evidence="1" id="KW-0812">Transmembrane</keyword>
<feature type="transmembrane region" description="Helical" evidence="1">
    <location>
        <begin position="6"/>
        <end position="29"/>
    </location>
</feature>
<name>A0A1I1CPW3_9PSEU</name>
<dbReference type="OrthoDB" id="3748887at2"/>
<keyword evidence="4" id="KW-1185">Reference proteome</keyword>
<dbReference type="Pfam" id="PF09851">
    <property type="entry name" value="SHOCT"/>
    <property type="match status" value="1"/>
</dbReference>
<sequence length="72" mass="8475">MMDGSMMGWFWLWPVLLLIGLALLAYLIYRLMQDRHGGAQEGTSSAHRILDERYARGEIDEQEYRSRRTDLN</sequence>
<dbReference type="EMBL" id="FOKG01000040">
    <property type="protein sequence ID" value="SFB64112.1"/>
    <property type="molecule type" value="Genomic_DNA"/>
</dbReference>
<evidence type="ECO:0000259" key="2">
    <source>
        <dbReference type="Pfam" id="PF09851"/>
    </source>
</evidence>
<organism evidence="3 4">
    <name type="scientific">Amycolatopsis marina</name>
    <dbReference type="NCBI Taxonomy" id="490629"/>
    <lineage>
        <taxon>Bacteria</taxon>
        <taxon>Bacillati</taxon>
        <taxon>Actinomycetota</taxon>
        <taxon>Actinomycetes</taxon>
        <taxon>Pseudonocardiales</taxon>
        <taxon>Pseudonocardiaceae</taxon>
        <taxon>Amycolatopsis</taxon>
    </lineage>
</organism>
<dbReference type="InterPro" id="IPR018649">
    <property type="entry name" value="SHOCT"/>
</dbReference>
<dbReference type="AlphaFoldDB" id="A0A1I1CPW3"/>
<accession>A0A1I1CPW3</accession>
<dbReference type="Proteomes" id="UP000243799">
    <property type="component" value="Unassembled WGS sequence"/>
</dbReference>
<dbReference type="RefSeq" id="WP_043830825.1">
    <property type="nucleotide sequence ID" value="NZ_FOKG01000040.1"/>
</dbReference>
<reference evidence="4" key="1">
    <citation type="submission" date="2016-10" db="EMBL/GenBank/DDBJ databases">
        <authorList>
            <person name="Varghese N."/>
            <person name="Submissions S."/>
        </authorList>
    </citation>
    <scope>NUCLEOTIDE SEQUENCE [LARGE SCALE GENOMIC DNA]</scope>
    <source>
        <strain evidence="4">CGMCC 4.3568</strain>
    </source>
</reference>
<dbReference type="STRING" id="490629.SAMN05216266_14017"/>
<proteinExistence type="predicted"/>
<evidence type="ECO:0000313" key="4">
    <source>
        <dbReference type="Proteomes" id="UP000243799"/>
    </source>
</evidence>
<gene>
    <name evidence="3" type="ORF">SAMN05216266_14017</name>
</gene>
<protein>
    <submittedName>
        <fullName evidence="3">Putative membrane protein</fullName>
    </submittedName>
</protein>
<feature type="domain" description="SHOCT" evidence="2">
    <location>
        <begin position="46"/>
        <end position="71"/>
    </location>
</feature>
<evidence type="ECO:0000313" key="3">
    <source>
        <dbReference type="EMBL" id="SFB64112.1"/>
    </source>
</evidence>